<name>A0A6A3XPU0_9STRA</name>
<feature type="region of interest" description="Disordered" evidence="1">
    <location>
        <begin position="1"/>
        <end position="29"/>
    </location>
</feature>
<keyword evidence="2" id="KW-1133">Transmembrane helix</keyword>
<dbReference type="EMBL" id="QXGD01001468">
    <property type="protein sequence ID" value="KAE9205455.1"/>
    <property type="molecule type" value="Genomic_DNA"/>
</dbReference>
<sequence>MSRCQAQLQPPSSLFNPPHPRPYSSSSPRVPDPLAGGCCNIRVTHLPSFSTVFYCQRQCPSRRERQLARVLRAAGSLSVPIHTVIRLQTPYPMARGSDSKQALLLNPEFWTPKQLEEWLKRFEDGRYARFIGPLKGRKGAEVVRFHAADWAQLQPQDLATSLRFTLLGMVQVATSDDTLAIVTDFVPLANSPGRVSRQSKPQKTVPVKFPPMVETPSVPLLVGGMLLIILIILCFTVLKGPLEDIGIDSTSLVTYGSIPLVSVVFTYFHIWVALWMTFYPLEYTGCMQLPNTNTGFGWQGIVPHKGEKMARQAVQIMTHQLLQVSEVFARIDPAQVVKELEPILFNTIHTVVEDMALKYSPELWAVLPTKVKEEIVEKVKEESPAHIEALMDEIRNNIEDVFDLEDMVVTNMCKDKQLLVNMFVTCGYSELAFIRNSGAYMGGLFGLMQMGIWFVYSDPIVVFPVIGLLVGTITNWLALKMIFEPVNPKKYCGITFHGLFLRRQNEVAEVYGKMVATDVLNSRNIFEAILKGPYSDRLFELVYDNVQEAVNAATETTQKIINFSIGEEMYVNIKEDVTNHIVEIFPDSLRQIEDYATVAMDLEVTLREKMKLLSSEQFENLLHPIFEEDEWKLVVMGGALGVVIGIVQVFLIEH</sequence>
<feature type="transmembrane region" description="Helical" evidence="2">
    <location>
        <begin position="258"/>
        <end position="279"/>
    </location>
</feature>
<keyword evidence="2" id="KW-0812">Transmembrane</keyword>
<feature type="transmembrane region" description="Helical" evidence="2">
    <location>
        <begin position="218"/>
        <end position="238"/>
    </location>
</feature>
<evidence type="ECO:0000256" key="2">
    <source>
        <dbReference type="SAM" id="Phobius"/>
    </source>
</evidence>
<evidence type="ECO:0008006" key="5">
    <source>
        <dbReference type="Google" id="ProtNLM"/>
    </source>
</evidence>
<comment type="caution">
    <text evidence="3">The sequence shown here is derived from an EMBL/GenBank/DDBJ whole genome shotgun (WGS) entry which is preliminary data.</text>
</comment>
<feature type="transmembrane region" description="Helical" evidence="2">
    <location>
        <begin position="462"/>
        <end position="479"/>
    </location>
</feature>
<dbReference type="Proteomes" id="UP000440367">
    <property type="component" value="Unassembled WGS sequence"/>
</dbReference>
<gene>
    <name evidence="3" type="ORF">PF002_g20317</name>
</gene>
<accession>A0A6A3XPU0</accession>
<proteinExistence type="predicted"/>
<evidence type="ECO:0000256" key="1">
    <source>
        <dbReference type="SAM" id="MobiDB-lite"/>
    </source>
</evidence>
<evidence type="ECO:0000313" key="3">
    <source>
        <dbReference type="EMBL" id="KAE9205455.1"/>
    </source>
</evidence>
<feature type="compositionally biased region" description="Polar residues" evidence="1">
    <location>
        <begin position="1"/>
        <end position="15"/>
    </location>
</feature>
<dbReference type="AlphaFoldDB" id="A0A6A3XPU0"/>
<protein>
    <recommendedName>
        <fullName evidence="5">DUF445 domain-containing protein</fullName>
    </recommendedName>
</protein>
<reference evidence="3 4" key="1">
    <citation type="submission" date="2018-08" db="EMBL/GenBank/DDBJ databases">
        <title>Genomic investigation of the strawberry pathogen Phytophthora fragariae indicates pathogenicity is determined by transcriptional variation in three key races.</title>
        <authorList>
            <person name="Adams T.M."/>
            <person name="Armitage A.D."/>
            <person name="Sobczyk M.K."/>
            <person name="Bates H.J."/>
            <person name="Dunwell J.M."/>
            <person name="Nellist C.F."/>
            <person name="Harrison R.J."/>
        </authorList>
    </citation>
    <scope>NUCLEOTIDE SEQUENCE [LARGE SCALE GENOMIC DNA]</scope>
    <source>
        <strain evidence="3 4">BC-1</strain>
    </source>
</reference>
<dbReference type="PANTHER" id="PTHR35791:SF1">
    <property type="entry name" value="UPF0754 MEMBRANE PROTEIN YHEB"/>
    <property type="match status" value="1"/>
</dbReference>
<keyword evidence="2" id="KW-0472">Membrane</keyword>
<evidence type="ECO:0000313" key="4">
    <source>
        <dbReference type="Proteomes" id="UP000440367"/>
    </source>
</evidence>
<dbReference type="PANTHER" id="PTHR35791">
    <property type="entry name" value="UPF0754 MEMBRANE PROTEIN YHEB"/>
    <property type="match status" value="1"/>
</dbReference>
<feature type="transmembrane region" description="Helical" evidence="2">
    <location>
        <begin position="438"/>
        <end position="456"/>
    </location>
</feature>
<organism evidence="3 4">
    <name type="scientific">Phytophthora fragariae</name>
    <dbReference type="NCBI Taxonomy" id="53985"/>
    <lineage>
        <taxon>Eukaryota</taxon>
        <taxon>Sar</taxon>
        <taxon>Stramenopiles</taxon>
        <taxon>Oomycota</taxon>
        <taxon>Peronosporomycetes</taxon>
        <taxon>Peronosporales</taxon>
        <taxon>Peronosporaceae</taxon>
        <taxon>Phytophthora</taxon>
    </lineage>
</organism>
<feature type="transmembrane region" description="Helical" evidence="2">
    <location>
        <begin position="633"/>
        <end position="652"/>
    </location>
</feature>